<organism evidence="2 3">
    <name type="scientific">Faecalicatena acetigenes</name>
    <dbReference type="NCBI Taxonomy" id="2981790"/>
    <lineage>
        <taxon>Bacteria</taxon>
        <taxon>Bacillati</taxon>
        <taxon>Bacillota</taxon>
        <taxon>Clostridia</taxon>
        <taxon>Lachnospirales</taxon>
        <taxon>Lachnospiraceae</taxon>
        <taxon>Faecalicatena</taxon>
    </lineage>
</organism>
<evidence type="ECO:0000256" key="1">
    <source>
        <dbReference type="SAM" id="Phobius"/>
    </source>
</evidence>
<dbReference type="Gene3D" id="2.60.320.10">
    <property type="entry name" value="N-utilization substance G protein NusG, insert domain"/>
    <property type="match status" value="1"/>
</dbReference>
<name>A0ABT2T8P9_9FIRM</name>
<keyword evidence="1" id="KW-0472">Membrane</keyword>
<dbReference type="InterPro" id="IPR038690">
    <property type="entry name" value="NusG_2_sf"/>
</dbReference>
<dbReference type="Proteomes" id="UP001652394">
    <property type="component" value="Unassembled WGS sequence"/>
</dbReference>
<sequence length="118" mass="13420">MKKNDWFLVGMVLLTASGFFLFQFLKPDNENKQVVITVDKELYGIYDLEEEQKIDIEGMNVLEIKEGQVKMQEADCPDLLCVHHKAISKEGESIICLPNKVVVTIRGEEESNVDAMTN</sequence>
<dbReference type="CDD" id="cd09911">
    <property type="entry name" value="Lin0431_like"/>
    <property type="match status" value="1"/>
</dbReference>
<feature type="transmembrane region" description="Helical" evidence="1">
    <location>
        <begin position="6"/>
        <end position="25"/>
    </location>
</feature>
<keyword evidence="3" id="KW-1185">Reference proteome</keyword>
<dbReference type="EMBL" id="JAOQJX010000003">
    <property type="protein sequence ID" value="MCU6746633.1"/>
    <property type="molecule type" value="Genomic_DNA"/>
</dbReference>
<protein>
    <submittedName>
        <fullName evidence="2">NusG domain II-containing protein</fullName>
    </submittedName>
</protein>
<keyword evidence="1" id="KW-0812">Transmembrane</keyword>
<comment type="caution">
    <text evidence="2">The sequence shown here is derived from an EMBL/GenBank/DDBJ whole genome shotgun (WGS) entry which is preliminary data.</text>
</comment>
<keyword evidence="1" id="KW-1133">Transmembrane helix</keyword>
<dbReference type="Pfam" id="PF07009">
    <property type="entry name" value="NusG_II"/>
    <property type="match status" value="1"/>
</dbReference>
<accession>A0ABT2T8P9</accession>
<proteinExistence type="predicted"/>
<evidence type="ECO:0000313" key="2">
    <source>
        <dbReference type="EMBL" id="MCU6746633.1"/>
    </source>
</evidence>
<evidence type="ECO:0000313" key="3">
    <source>
        <dbReference type="Proteomes" id="UP001652394"/>
    </source>
</evidence>
<dbReference type="RefSeq" id="WP_059069600.1">
    <property type="nucleotide sequence ID" value="NZ_JAOQJX010000003.1"/>
</dbReference>
<reference evidence="2 3" key="1">
    <citation type="journal article" date="2021" name="ISME Commun">
        <title>Automated analysis of genomic sequences facilitates high-throughput and comprehensive description of bacteria.</title>
        <authorList>
            <person name="Hitch T.C.A."/>
        </authorList>
    </citation>
    <scope>NUCLEOTIDE SEQUENCE [LARGE SCALE GENOMIC DNA]</scope>
    <source>
        <strain evidence="2 3">H2_18</strain>
    </source>
</reference>
<gene>
    <name evidence="2" type="ORF">OCV51_03000</name>
</gene>